<proteinExistence type="predicted"/>
<evidence type="ECO:0000256" key="1">
    <source>
        <dbReference type="SAM" id="MobiDB-lite"/>
    </source>
</evidence>
<feature type="compositionally biased region" description="Polar residues" evidence="1">
    <location>
        <begin position="301"/>
        <end position="312"/>
    </location>
</feature>
<organism evidence="2 3">
    <name type="scientific">Triangularia setosa</name>
    <dbReference type="NCBI Taxonomy" id="2587417"/>
    <lineage>
        <taxon>Eukaryota</taxon>
        <taxon>Fungi</taxon>
        <taxon>Dikarya</taxon>
        <taxon>Ascomycota</taxon>
        <taxon>Pezizomycotina</taxon>
        <taxon>Sordariomycetes</taxon>
        <taxon>Sordariomycetidae</taxon>
        <taxon>Sordariales</taxon>
        <taxon>Podosporaceae</taxon>
        <taxon>Triangularia</taxon>
    </lineage>
</organism>
<dbReference type="Proteomes" id="UP001302321">
    <property type="component" value="Unassembled WGS sequence"/>
</dbReference>
<reference evidence="2" key="2">
    <citation type="submission" date="2023-05" db="EMBL/GenBank/DDBJ databases">
        <authorList>
            <consortium name="Lawrence Berkeley National Laboratory"/>
            <person name="Steindorff A."/>
            <person name="Hensen N."/>
            <person name="Bonometti L."/>
            <person name="Westerberg I."/>
            <person name="Brannstrom I.O."/>
            <person name="Guillou S."/>
            <person name="Cros-Aarteil S."/>
            <person name="Calhoun S."/>
            <person name="Haridas S."/>
            <person name="Kuo A."/>
            <person name="Mondo S."/>
            <person name="Pangilinan J."/>
            <person name="Riley R."/>
            <person name="Labutti K."/>
            <person name="Andreopoulos B."/>
            <person name="Lipzen A."/>
            <person name="Chen C."/>
            <person name="Yanf M."/>
            <person name="Daum C."/>
            <person name="Ng V."/>
            <person name="Clum A."/>
            <person name="Ohm R."/>
            <person name="Martin F."/>
            <person name="Silar P."/>
            <person name="Natvig D."/>
            <person name="Lalanne C."/>
            <person name="Gautier V."/>
            <person name="Ament-Velasquez S.L."/>
            <person name="Kruys A."/>
            <person name="Hutchinson M.I."/>
            <person name="Powell A.J."/>
            <person name="Barry K."/>
            <person name="Miller A.N."/>
            <person name="Grigoriev I.V."/>
            <person name="Debuchy R."/>
            <person name="Gladieux P."/>
            <person name="Thoren M.H."/>
            <person name="Johannesson H."/>
        </authorList>
    </citation>
    <scope>NUCLEOTIDE SEQUENCE</scope>
    <source>
        <strain evidence="2">CBS 892.96</strain>
    </source>
</reference>
<reference evidence="2" key="1">
    <citation type="journal article" date="2023" name="Mol. Phylogenet. Evol.">
        <title>Genome-scale phylogeny and comparative genomics of the fungal order Sordariales.</title>
        <authorList>
            <person name="Hensen N."/>
            <person name="Bonometti L."/>
            <person name="Westerberg I."/>
            <person name="Brannstrom I.O."/>
            <person name="Guillou S."/>
            <person name="Cros-Aarteil S."/>
            <person name="Calhoun S."/>
            <person name="Haridas S."/>
            <person name="Kuo A."/>
            <person name="Mondo S."/>
            <person name="Pangilinan J."/>
            <person name="Riley R."/>
            <person name="LaButti K."/>
            <person name="Andreopoulos B."/>
            <person name="Lipzen A."/>
            <person name="Chen C."/>
            <person name="Yan M."/>
            <person name="Daum C."/>
            <person name="Ng V."/>
            <person name="Clum A."/>
            <person name="Steindorff A."/>
            <person name="Ohm R.A."/>
            <person name="Martin F."/>
            <person name="Silar P."/>
            <person name="Natvig D.O."/>
            <person name="Lalanne C."/>
            <person name="Gautier V."/>
            <person name="Ament-Velasquez S.L."/>
            <person name="Kruys A."/>
            <person name="Hutchinson M.I."/>
            <person name="Powell A.J."/>
            <person name="Barry K."/>
            <person name="Miller A.N."/>
            <person name="Grigoriev I.V."/>
            <person name="Debuchy R."/>
            <person name="Gladieux P."/>
            <person name="Hiltunen Thoren M."/>
            <person name="Johannesson H."/>
        </authorList>
    </citation>
    <scope>NUCLEOTIDE SEQUENCE</scope>
    <source>
        <strain evidence="2">CBS 892.96</strain>
    </source>
</reference>
<feature type="region of interest" description="Disordered" evidence="1">
    <location>
        <begin position="301"/>
        <end position="326"/>
    </location>
</feature>
<dbReference type="AlphaFoldDB" id="A0AAN7AB20"/>
<name>A0AAN7AB20_9PEZI</name>
<gene>
    <name evidence="2" type="ORF">QBC36DRAFT_376274</name>
</gene>
<accession>A0AAN7AB20</accession>
<evidence type="ECO:0000313" key="3">
    <source>
        <dbReference type="Proteomes" id="UP001302321"/>
    </source>
</evidence>
<protein>
    <submittedName>
        <fullName evidence="2">Uncharacterized protein</fullName>
    </submittedName>
</protein>
<evidence type="ECO:0000313" key="2">
    <source>
        <dbReference type="EMBL" id="KAK4179077.1"/>
    </source>
</evidence>
<sequence length="346" mass="38045">MARLLHAQTGFTTITIKPTTFGFHVSNLCSGQHHHGRPAQHPAFEFDDTRRMLQRILPDVFVDTDLTRLITIASDALVQVLQSTRLPSFVSATNGMPVALRAKTTSSLRTGDAVKLEVALYLEAWSWPPLLNHGVTDLVYTHQSPPRKKSSVDHASGVVDDYVLPSGFYRKARPAEKLAVRPPPAPNRLKFSSSSGRNSFAVFFGSGNKVLCCVESDTRSVSRGRKGYDGYFPLDLGMPALEDAELVIKATNEYAATQACYHSCYVKISVVGTPCAPIATHLGHCQPSHTIAPVHHKNLSKVPTRNNDQGAWSSPKPPAQRHQRFSDAIERLTRETFPLAGKRKEG</sequence>
<comment type="caution">
    <text evidence="2">The sequence shown here is derived from an EMBL/GenBank/DDBJ whole genome shotgun (WGS) entry which is preliminary data.</text>
</comment>
<dbReference type="EMBL" id="MU866124">
    <property type="protein sequence ID" value="KAK4179077.1"/>
    <property type="molecule type" value="Genomic_DNA"/>
</dbReference>
<keyword evidence="3" id="KW-1185">Reference proteome</keyword>